<dbReference type="InterPro" id="IPR000086">
    <property type="entry name" value="NUDIX_hydrolase_dom"/>
</dbReference>
<keyword evidence="3" id="KW-1185">Reference proteome</keyword>
<sequence length="110" mass="12089">MLELDEDIESGVRREIFEETGLTVHVDTLTGVYKNIKQGIVALVFRCVPETTEVRLSDETTAIEWLTPDEISLRMAPAYACRLLDALGSGPPCVRAHDGHDLVPGAAPER</sequence>
<reference evidence="2 3" key="1">
    <citation type="submission" date="2020-08" db="EMBL/GenBank/DDBJ databases">
        <title>Sequencing the genomes of 1000 actinobacteria strains.</title>
        <authorList>
            <person name="Klenk H.-P."/>
        </authorList>
    </citation>
    <scope>NUCLEOTIDE SEQUENCE [LARGE SCALE GENOMIC DNA]</scope>
    <source>
        <strain evidence="2 3">DSM 46659</strain>
    </source>
</reference>
<feature type="domain" description="Nudix hydrolase" evidence="1">
    <location>
        <begin position="1"/>
        <end position="88"/>
    </location>
</feature>
<evidence type="ECO:0000259" key="1">
    <source>
        <dbReference type="PROSITE" id="PS51462"/>
    </source>
</evidence>
<dbReference type="SUPFAM" id="SSF55811">
    <property type="entry name" value="Nudix"/>
    <property type="match status" value="1"/>
</dbReference>
<gene>
    <name evidence="2" type="ORF">HNR23_003382</name>
</gene>
<dbReference type="Pfam" id="PF00293">
    <property type="entry name" value="NUDIX"/>
    <property type="match status" value="1"/>
</dbReference>
<dbReference type="EMBL" id="JACHDS010000001">
    <property type="protein sequence ID" value="MBB6173322.1"/>
    <property type="molecule type" value="Genomic_DNA"/>
</dbReference>
<name>A0A7W9YJI5_9ACTN</name>
<proteinExistence type="predicted"/>
<dbReference type="PROSITE" id="PS51462">
    <property type="entry name" value="NUDIX"/>
    <property type="match status" value="1"/>
</dbReference>
<comment type="caution">
    <text evidence="2">The sequence shown here is derived from an EMBL/GenBank/DDBJ whole genome shotgun (WGS) entry which is preliminary data.</text>
</comment>
<evidence type="ECO:0000313" key="2">
    <source>
        <dbReference type="EMBL" id="MBB6173322.1"/>
    </source>
</evidence>
<accession>A0A7W9YJI5</accession>
<dbReference type="Proteomes" id="UP000546642">
    <property type="component" value="Unassembled WGS sequence"/>
</dbReference>
<dbReference type="InterPro" id="IPR015797">
    <property type="entry name" value="NUDIX_hydrolase-like_dom_sf"/>
</dbReference>
<dbReference type="AlphaFoldDB" id="A0A7W9YJI5"/>
<protein>
    <submittedName>
        <fullName evidence="2">ADP-ribose pyrophosphatase YjhB (NUDIX family)</fullName>
    </submittedName>
</protein>
<evidence type="ECO:0000313" key="3">
    <source>
        <dbReference type="Proteomes" id="UP000546642"/>
    </source>
</evidence>
<organism evidence="2 3">
    <name type="scientific">Nocardiopsis mwathae</name>
    <dbReference type="NCBI Taxonomy" id="1472723"/>
    <lineage>
        <taxon>Bacteria</taxon>
        <taxon>Bacillati</taxon>
        <taxon>Actinomycetota</taxon>
        <taxon>Actinomycetes</taxon>
        <taxon>Streptosporangiales</taxon>
        <taxon>Nocardiopsidaceae</taxon>
        <taxon>Nocardiopsis</taxon>
    </lineage>
</organism>
<dbReference type="Gene3D" id="3.90.79.10">
    <property type="entry name" value="Nucleoside Triphosphate Pyrophosphohydrolase"/>
    <property type="match status" value="1"/>
</dbReference>